<dbReference type="EMBL" id="UINC01004968">
    <property type="protein sequence ID" value="SVA18140.1"/>
    <property type="molecule type" value="Genomic_DNA"/>
</dbReference>
<accession>A0A381TQ37</accession>
<reference evidence="1" key="1">
    <citation type="submission" date="2018-05" db="EMBL/GenBank/DDBJ databases">
        <authorList>
            <person name="Lanie J.A."/>
            <person name="Ng W.-L."/>
            <person name="Kazmierczak K.M."/>
            <person name="Andrzejewski T.M."/>
            <person name="Davidsen T.M."/>
            <person name="Wayne K.J."/>
            <person name="Tettelin H."/>
            <person name="Glass J.I."/>
            <person name="Rusch D."/>
            <person name="Podicherti R."/>
            <person name="Tsui H.-C.T."/>
            <person name="Winkler M.E."/>
        </authorList>
    </citation>
    <scope>NUCLEOTIDE SEQUENCE</scope>
</reference>
<gene>
    <name evidence="1" type="ORF">METZ01_LOCUS70994</name>
</gene>
<evidence type="ECO:0008006" key="2">
    <source>
        <dbReference type="Google" id="ProtNLM"/>
    </source>
</evidence>
<proteinExistence type="predicted"/>
<sequence length="263" mass="28122">MGAIIVAFLFVQACTSKALLLPTGPGKFYPDYQSTLLSATTRCSAVETLSAELTVSGRAGQDRLRSRVLAGLAQPGSVRLEGVAPFGGPTFILTATPTHSTLLLPRDSRVLVGVPAQDILDALIGVRLTPDVLRRVLSGCLVSSSEPVSGRVYGTKWLVVDMQDGDQNYLQFDNDLPKLVAVRTGNLLTKYSHFLGAVPRRVQMTRFGVSGAVEVEVTVLLAQIRVNTPVGKEIFSVDIPTIFAPITLEDLRSTGPMRDLGGS</sequence>
<organism evidence="1">
    <name type="scientific">marine metagenome</name>
    <dbReference type="NCBI Taxonomy" id="408172"/>
    <lineage>
        <taxon>unclassified sequences</taxon>
        <taxon>metagenomes</taxon>
        <taxon>ecological metagenomes</taxon>
    </lineage>
</organism>
<name>A0A381TQ37_9ZZZZ</name>
<dbReference type="AlphaFoldDB" id="A0A381TQ37"/>
<protein>
    <recommendedName>
        <fullName evidence="2">DUF4292 domain-containing protein</fullName>
    </recommendedName>
</protein>
<evidence type="ECO:0000313" key="1">
    <source>
        <dbReference type="EMBL" id="SVA18140.1"/>
    </source>
</evidence>